<accession>A0A1E8PXT3</accession>
<reference evidence="2 3" key="1">
    <citation type="submission" date="2016-09" db="EMBL/GenBank/DDBJ databases">
        <title>genome sequence of Mycobacterium sp. 739 SCH.</title>
        <authorList>
            <person name="Greninger A.L."/>
            <person name="Qin X."/>
            <person name="Jerome K."/>
            <person name="Vora S."/>
            <person name="Quinn K."/>
        </authorList>
    </citation>
    <scope>NUCLEOTIDE SEQUENCE [LARGE SCALE GENOMIC DNA]</scope>
    <source>
        <strain evidence="2 3">SCH</strain>
    </source>
</reference>
<dbReference type="GO" id="GO:0003677">
    <property type="term" value="F:DNA binding"/>
    <property type="evidence" value="ECO:0007669"/>
    <property type="project" value="InterPro"/>
</dbReference>
<dbReference type="InterPro" id="IPR013762">
    <property type="entry name" value="Integrase-like_cat_sf"/>
</dbReference>
<dbReference type="GO" id="GO:0006310">
    <property type="term" value="P:DNA recombination"/>
    <property type="evidence" value="ECO:0007669"/>
    <property type="project" value="UniProtKB-KW"/>
</dbReference>
<dbReference type="Proteomes" id="UP000178953">
    <property type="component" value="Unassembled WGS sequence"/>
</dbReference>
<evidence type="ECO:0000313" key="3">
    <source>
        <dbReference type="Proteomes" id="UP000178953"/>
    </source>
</evidence>
<evidence type="ECO:0008006" key="4">
    <source>
        <dbReference type="Google" id="ProtNLM"/>
    </source>
</evidence>
<dbReference type="SUPFAM" id="SSF56349">
    <property type="entry name" value="DNA breaking-rejoining enzymes"/>
    <property type="match status" value="1"/>
</dbReference>
<dbReference type="InterPro" id="IPR011010">
    <property type="entry name" value="DNA_brk_join_enz"/>
</dbReference>
<name>A0A1E8PXT3_9MYCO</name>
<gene>
    <name evidence="2" type="ORF">BEL07_24400</name>
</gene>
<dbReference type="EMBL" id="MCHX01000078">
    <property type="protein sequence ID" value="OFJ51118.1"/>
    <property type="molecule type" value="Genomic_DNA"/>
</dbReference>
<comment type="caution">
    <text evidence="2">The sequence shown here is derived from an EMBL/GenBank/DDBJ whole genome shotgun (WGS) entry which is preliminary data.</text>
</comment>
<sequence length="734" mass="80742">MTRTIATAAPGAQPRSPFTGADICRDAGLTLPDGTPRPVFDDDLWDFTDVVGLPVQMALYRRRFDFTTITDPRWRLVAKELILALLAPNHDAVVRLPRAYRTPLHLTSCYSRLYEAGKFFGWLDQRGITALTELDSHLCEEYLAFRRYVIDPEGVIAGEQSPGVRRAAAQMIVDLVDYRDLFTADRVPADLRPWGGATASAVAEMPSGRDGNKTPPVPAEVLQPMLAAALHLVQILGPHVVELNEQIRKIDRVWATGAPGLRHGSSAMVSDITMLLANHRATGTPLPMLEEHDVNRRLTAGWDADDPLLPVSTGALARQAGYVQFWAKWMPTLRKPLIDTLNTVGVEKIVGRNAAEVPTADGATLLPWTLPLHRSEATALVGIARTAAIVVLAGASGMRASELMELRVGCRRVEEPISGLKRYRLASKIIKGQGLGGTDDEWVVIEPVHRAIELIEQLHDDPRDGVLLLSRFSFRVRYLWFRAWVNSSAGARLGLAPIPDEPVALRMLRRTVALEMAHRPGGVLAAKLHLKHIAAATTEGYAARPGGAQAELLAEVNKLEADHKLQLMLDEFRNYQQGILPAGPGARSLTEFFATIDTDPNTEATTAPKIQRNDRDILNLLSKRATALHLGPANYCWFTDPSRALCLKLAGTPTADRPMIGMCDSARCPQATHHQHHRPVWAEHAERTKTFLGQLGKTRTTERARLQADYDRAVRVITSIDTATGVAIETEEQT</sequence>
<dbReference type="RefSeq" id="WP_070355645.1">
    <property type="nucleotide sequence ID" value="NZ_MCHX01000078.1"/>
</dbReference>
<evidence type="ECO:0000313" key="2">
    <source>
        <dbReference type="EMBL" id="OFJ51118.1"/>
    </source>
</evidence>
<keyword evidence="1" id="KW-0233">DNA recombination</keyword>
<dbReference type="Gene3D" id="1.10.443.10">
    <property type="entry name" value="Intergrase catalytic core"/>
    <property type="match status" value="1"/>
</dbReference>
<dbReference type="GO" id="GO:0015074">
    <property type="term" value="P:DNA integration"/>
    <property type="evidence" value="ECO:0007669"/>
    <property type="project" value="InterPro"/>
</dbReference>
<evidence type="ECO:0000256" key="1">
    <source>
        <dbReference type="ARBA" id="ARBA00023172"/>
    </source>
</evidence>
<protein>
    <recommendedName>
        <fullName evidence="4">Integrase</fullName>
    </recommendedName>
</protein>
<dbReference type="AlphaFoldDB" id="A0A1E8PXT3"/>
<organism evidence="2 3">
    <name type="scientific">Mycolicibacterium grossiae</name>
    <dbReference type="NCBI Taxonomy" id="1552759"/>
    <lineage>
        <taxon>Bacteria</taxon>
        <taxon>Bacillati</taxon>
        <taxon>Actinomycetota</taxon>
        <taxon>Actinomycetes</taxon>
        <taxon>Mycobacteriales</taxon>
        <taxon>Mycobacteriaceae</taxon>
        <taxon>Mycolicibacterium</taxon>
    </lineage>
</organism>
<keyword evidence="3" id="KW-1185">Reference proteome</keyword>
<proteinExistence type="predicted"/>